<dbReference type="InterPro" id="IPR014555">
    <property type="entry name" value="RecF-like"/>
</dbReference>
<evidence type="ECO:0000313" key="2">
    <source>
        <dbReference type="EMBL" id="SCM82581.1"/>
    </source>
</evidence>
<protein>
    <recommendedName>
        <fullName evidence="1">ATPase AAA-type core domain-containing protein</fullName>
    </recommendedName>
</protein>
<sequence>MIKAFLFENFKSFDKARLDLEKLTILIGSNSGGKTNAIEGIRILSEIATGRDFSIILDGSKNVDSDIRGGSRGCLKLNSNYFSLGCVFDLNEERDLEYKIKIKIEDRIYVEEESLYKLSIDGQHELIFKTKKPQKDNDDIKVEYNNGKKGTNPDITCTRSLAVLPQMASKVAIDSAKIKENIKCINIVISDLRNMLFLNPIPSEMRDYSRINDAELRPKADNISSVLFRLFQDKANKERVLDIVRQLPENDVIDIDFIQTPIGDVMFQLKEVYGKRTDYMEAKRLSDGVIRCIAVIASIISEKPGSMVIIEEVDNGIYPSRAKSLIQAISALSKERNVDVIITTHNPALLNAVSKDDIMGVSICYRNKENGSSEFIQVLDIEDFPALFAQGKLGDLAIDDKIVEAIKSRRTKAADYDWLELG</sequence>
<proteinExistence type="predicted"/>
<dbReference type="EMBL" id="FMJE01000005">
    <property type="protein sequence ID" value="SCM82581.1"/>
    <property type="molecule type" value="Genomic_DNA"/>
</dbReference>
<gene>
    <name evidence="2" type="ORF">KL86SPO_50352</name>
</gene>
<feature type="domain" description="ATPase AAA-type core" evidence="1">
    <location>
        <begin position="23"/>
        <end position="351"/>
    </location>
</feature>
<reference evidence="2" key="1">
    <citation type="submission" date="2016-08" db="EMBL/GenBank/DDBJ databases">
        <authorList>
            <person name="Seilhamer J.J."/>
        </authorList>
    </citation>
    <scope>NUCLEOTIDE SEQUENCE</scope>
    <source>
        <strain evidence="2">86</strain>
    </source>
</reference>
<dbReference type="PANTHER" id="PTHR40396">
    <property type="entry name" value="ATPASE-LIKE PROTEIN"/>
    <property type="match status" value="1"/>
</dbReference>
<dbReference type="AlphaFoldDB" id="A0A212LYH9"/>
<dbReference type="GO" id="GO:0016887">
    <property type="term" value="F:ATP hydrolysis activity"/>
    <property type="evidence" value="ECO:0007669"/>
    <property type="project" value="InterPro"/>
</dbReference>
<evidence type="ECO:0000259" key="1">
    <source>
        <dbReference type="Pfam" id="PF13304"/>
    </source>
</evidence>
<dbReference type="InterPro" id="IPR003959">
    <property type="entry name" value="ATPase_AAA_core"/>
</dbReference>
<dbReference type="GO" id="GO:0005524">
    <property type="term" value="F:ATP binding"/>
    <property type="evidence" value="ECO:0007669"/>
    <property type="project" value="InterPro"/>
</dbReference>
<dbReference type="RefSeq" id="WP_288185233.1">
    <property type="nucleotide sequence ID" value="NZ_LT608335.1"/>
</dbReference>
<dbReference type="PANTHER" id="PTHR40396:SF1">
    <property type="entry name" value="ATPASE AAA-TYPE CORE DOMAIN-CONTAINING PROTEIN"/>
    <property type="match status" value="1"/>
</dbReference>
<dbReference type="SUPFAM" id="SSF52540">
    <property type="entry name" value="P-loop containing nucleoside triphosphate hydrolases"/>
    <property type="match status" value="1"/>
</dbReference>
<accession>A0A212LYH9</accession>
<dbReference type="Gene3D" id="3.40.50.300">
    <property type="entry name" value="P-loop containing nucleotide triphosphate hydrolases"/>
    <property type="match status" value="1"/>
</dbReference>
<dbReference type="PIRSF" id="PIRSF029347">
    <property type="entry name" value="RecF"/>
    <property type="match status" value="1"/>
</dbReference>
<dbReference type="InterPro" id="IPR027417">
    <property type="entry name" value="P-loop_NTPase"/>
</dbReference>
<name>A0A212LYH9_9FIRM</name>
<organism evidence="2">
    <name type="scientific">uncultured Sporomusa sp</name>
    <dbReference type="NCBI Taxonomy" id="307249"/>
    <lineage>
        <taxon>Bacteria</taxon>
        <taxon>Bacillati</taxon>
        <taxon>Bacillota</taxon>
        <taxon>Negativicutes</taxon>
        <taxon>Selenomonadales</taxon>
        <taxon>Sporomusaceae</taxon>
        <taxon>Sporomusa</taxon>
        <taxon>environmental samples</taxon>
    </lineage>
</organism>
<dbReference type="Pfam" id="PF13304">
    <property type="entry name" value="AAA_21"/>
    <property type="match status" value="1"/>
</dbReference>